<reference evidence="2" key="2">
    <citation type="submission" date="2020-09" db="EMBL/GenBank/DDBJ databases">
        <authorList>
            <person name="Sun Q."/>
            <person name="Ohkuma M."/>
        </authorList>
    </citation>
    <scope>NUCLEOTIDE SEQUENCE</scope>
    <source>
        <strain evidence="2">JCM 4834</strain>
    </source>
</reference>
<dbReference type="AlphaFoldDB" id="A0A918R6S9"/>
<accession>A0A918R6S9</accession>
<sequence>MHAQVERGGPGEGPGELLAHEPEPVGAGQQGFPSVEDHRDGGECMVTGMCGEPRRGVRNDLGGDHFRPGSPALVCVFVDVAMITGKIASAVNFQDDLAKCDQAGHSASLERLLRGQRAELKVGA</sequence>
<name>A0A918R6S9_9ACTN</name>
<organism evidence="2 3">
    <name type="scientific">Streptomyces subrutilus</name>
    <dbReference type="NCBI Taxonomy" id="36818"/>
    <lineage>
        <taxon>Bacteria</taxon>
        <taxon>Bacillati</taxon>
        <taxon>Actinomycetota</taxon>
        <taxon>Actinomycetes</taxon>
        <taxon>Kitasatosporales</taxon>
        <taxon>Streptomycetaceae</taxon>
        <taxon>Streptomyces</taxon>
    </lineage>
</organism>
<gene>
    <name evidence="2" type="ORF">GCM10010371_52250</name>
</gene>
<evidence type="ECO:0000256" key="1">
    <source>
        <dbReference type="SAM" id="MobiDB-lite"/>
    </source>
</evidence>
<evidence type="ECO:0000313" key="3">
    <source>
        <dbReference type="Proteomes" id="UP000634660"/>
    </source>
</evidence>
<dbReference type="Proteomes" id="UP000634660">
    <property type="component" value="Unassembled WGS sequence"/>
</dbReference>
<protein>
    <submittedName>
        <fullName evidence="2">Uncharacterized protein</fullName>
    </submittedName>
</protein>
<proteinExistence type="predicted"/>
<feature type="region of interest" description="Disordered" evidence="1">
    <location>
        <begin position="1"/>
        <end position="40"/>
    </location>
</feature>
<evidence type="ECO:0000313" key="2">
    <source>
        <dbReference type="EMBL" id="GGZ85856.1"/>
    </source>
</evidence>
<reference evidence="2" key="1">
    <citation type="journal article" date="2014" name="Int. J. Syst. Evol. Microbiol.">
        <title>Complete genome sequence of Corynebacterium casei LMG S-19264T (=DSM 44701T), isolated from a smear-ripened cheese.</title>
        <authorList>
            <consortium name="US DOE Joint Genome Institute (JGI-PGF)"/>
            <person name="Walter F."/>
            <person name="Albersmeier A."/>
            <person name="Kalinowski J."/>
            <person name="Ruckert C."/>
        </authorList>
    </citation>
    <scope>NUCLEOTIDE SEQUENCE</scope>
    <source>
        <strain evidence="2">JCM 4834</strain>
    </source>
</reference>
<dbReference type="EMBL" id="BMVX01000023">
    <property type="protein sequence ID" value="GGZ85856.1"/>
    <property type="molecule type" value="Genomic_DNA"/>
</dbReference>
<comment type="caution">
    <text evidence="2">The sequence shown here is derived from an EMBL/GenBank/DDBJ whole genome shotgun (WGS) entry which is preliminary data.</text>
</comment>